<evidence type="ECO:0000313" key="7">
    <source>
        <dbReference type="Proteomes" id="UP000830401"/>
    </source>
</evidence>
<evidence type="ECO:0000256" key="1">
    <source>
        <dbReference type="ARBA" id="ARBA00022553"/>
    </source>
</evidence>
<dbReference type="InterPro" id="IPR039420">
    <property type="entry name" value="WalR-like"/>
</dbReference>
<dbReference type="CDD" id="cd17535">
    <property type="entry name" value="REC_NarL-like"/>
    <property type="match status" value="1"/>
</dbReference>
<dbReference type="InterPro" id="IPR016032">
    <property type="entry name" value="Sig_transdc_resp-reg_C-effctor"/>
</dbReference>
<dbReference type="SMART" id="SM00421">
    <property type="entry name" value="HTH_LUXR"/>
    <property type="match status" value="1"/>
</dbReference>
<dbReference type="Gene3D" id="3.40.50.2300">
    <property type="match status" value="1"/>
</dbReference>
<dbReference type="CDD" id="cd06170">
    <property type="entry name" value="LuxR_C_like"/>
    <property type="match status" value="1"/>
</dbReference>
<keyword evidence="2" id="KW-0238">DNA-binding</keyword>
<dbReference type="Proteomes" id="UP000830401">
    <property type="component" value="Plasmid unnamed1"/>
</dbReference>
<dbReference type="PANTHER" id="PTHR43214:SF43">
    <property type="entry name" value="TWO-COMPONENT RESPONSE REGULATOR"/>
    <property type="match status" value="1"/>
</dbReference>
<keyword evidence="7" id="KW-1185">Reference proteome</keyword>
<dbReference type="PROSITE" id="PS50043">
    <property type="entry name" value="HTH_LUXR_2"/>
    <property type="match status" value="1"/>
</dbReference>
<dbReference type="InterPro" id="IPR058245">
    <property type="entry name" value="NreC/VraR/RcsB-like_REC"/>
</dbReference>
<dbReference type="PRINTS" id="PR00038">
    <property type="entry name" value="HTHLUXR"/>
</dbReference>
<dbReference type="PROSITE" id="PS50110">
    <property type="entry name" value="RESPONSE_REGULATORY"/>
    <property type="match status" value="1"/>
</dbReference>
<gene>
    <name evidence="6" type="ORF">MUN86_23485</name>
</gene>
<proteinExistence type="predicted"/>
<keyword evidence="6" id="KW-0614">Plasmid</keyword>
<dbReference type="SMART" id="SM00448">
    <property type="entry name" value="REC"/>
    <property type="match status" value="1"/>
</dbReference>
<feature type="domain" description="Response regulatory" evidence="5">
    <location>
        <begin position="3"/>
        <end position="119"/>
    </location>
</feature>
<dbReference type="InterPro" id="IPR000792">
    <property type="entry name" value="Tscrpt_reg_LuxR_C"/>
</dbReference>
<evidence type="ECO:0000259" key="4">
    <source>
        <dbReference type="PROSITE" id="PS50043"/>
    </source>
</evidence>
<dbReference type="EMBL" id="CP095062">
    <property type="protein sequence ID" value="UOQ68682.1"/>
    <property type="molecule type" value="Genomic_DNA"/>
</dbReference>
<keyword evidence="1 3" id="KW-0597">Phosphoprotein</keyword>
<dbReference type="InterPro" id="IPR011006">
    <property type="entry name" value="CheY-like_superfamily"/>
</dbReference>
<dbReference type="SUPFAM" id="SSF52172">
    <property type="entry name" value="CheY-like"/>
    <property type="match status" value="1"/>
</dbReference>
<feature type="domain" description="HTH luxR-type" evidence="4">
    <location>
        <begin position="148"/>
        <end position="213"/>
    </location>
</feature>
<evidence type="ECO:0000259" key="5">
    <source>
        <dbReference type="PROSITE" id="PS50110"/>
    </source>
</evidence>
<dbReference type="RefSeq" id="WP_245126128.1">
    <property type="nucleotide sequence ID" value="NZ_CP095062.1"/>
</dbReference>
<name>A0ABY4GCQ7_9BACT</name>
<feature type="modified residue" description="4-aspartylphosphate" evidence="3">
    <location>
        <position position="54"/>
    </location>
</feature>
<evidence type="ECO:0000256" key="3">
    <source>
        <dbReference type="PROSITE-ProRule" id="PRU00169"/>
    </source>
</evidence>
<organism evidence="6 7">
    <name type="scientific">Hymenobacter volaticus</name>
    <dbReference type="NCBI Taxonomy" id="2932254"/>
    <lineage>
        <taxon>Bacteria</taxon>
        <taxon>Pseudomonadati</taxon>
        <taxon>Bacteroidota</taxon>
        <taxon>Cytophagia</taxon>
        <taxon>Cytophagales</taxon>
        <taxon>Hymenobacteraceae</taxon>
        <taxon>Hymenobacter</taxon>
    </lineage>
</organism>
<protein>
    <submittedName>
        <fullName evidence="6">Response regulator transcription factor</fullName>
    </submittedName>
</protein>
<dbReference type="Pfam" id="PF00196">
    <property type="entry name" value="GerE"/>
    <property type="match status" value="1"/>
</dbReference>
<dbReference type="PANTHER" id="PTHR43214">
    <property type="entry name" value="TWO-COMPONENT RESPONSE REGULATOR"/>
    <property type="match status" value="1"/>
</dbReference>
<dbReference type="InterPro" id="IPR001789">
    <property type="entry name" value="Sig_transdc_resp-reg_receiver"/>
</dbReference>
<evidence type="ECO:0000313" key="6">
    <source>
        <dbReference type="EMBL" id="UOQ68682.1"/>
    </source>
</evidence>
<sequence>MIRVFLVDDHTLMRDGLRAVLATQPDLAVVGEASNGQELLDQLPDTPADVVLLDMNMPVLDGLATTIRLRERFPNLRILMLSMLEYERSIGQVLDAGAHGYVLKNADKMEIVTGILTVAAGKQFLCSELGLAMLRKVLAMEESEPSPSVKKSSGLSFREREVLQLISNGLTNQAIADKLFTSKRTIETHRQNIIEKTGVKNTAALIKHAMDQGWINVSDVA</sequence>
<geneLocation type="plasmid" evidence="6 7">
    <name>unnamed1</name>
</geneLocation>
<accession>A0ABY4GCQ7</accession>
<evidence type="ECO:0000256" key="2">
    <source>
        <dbReference type="ARBA" id="ARBA00023125"/>
    </source>
</evidence>
<reference evidence="6" key="1">
    <citation type="submission" date="2022-04" db="EMBL/GenBank/DDBJ databases">
        <title>Hymenobacter sp. isolated from the air.</title>
        <authorList>
            <person name="Won M."/>
            <person name="Lee C.-M."/>
            <person name="Woen H.-Y."/>
            <person name="Kwon S.-W."/>
        </authorList>
    </citation>
    <scope>NUCLEOTIDE SEQUENCE</scope>
    <source>
        <strain evidence="6">5420S-77</strain>
        <plasmid evidence="6">unnamed1</plasmid>
    </source>
</reference>
<dbReference type="SUPFAM" id="SSF46894">
    <property type="entry name" value="C-terminal effector domain of the bipartite response regulators"/>
    <property type="match status" value="1"/>
</dbReference>
<dbReference type="Pfam" id="PF00072">
    <property type="entry name" value="Response_reg"/>
    <property type="match status" value="1"/>
</dbReference>